<reference evidence="16" key="1">
    <citation type="submission" date="2019-02" db="EMBL/GenBank/DDBJ databases">
        <title>Isolation and identification of novel species under the genus Muribaculum.</title>
        <authorList>
            <person name="Miyake S."/>
            <person name="Ding Y."/>
            <person name="Low A."/>
            <person name="Soh M."/>
            <person name="Seedorf H."/>
        </authorList>
    </citation>
    <scope>NUCLEOTIDE SEQUENCE [LARGE SCALE GENOMIC DNA]</scope>
    <source>
        <strain evidence="16">H5</strain>
    </source>
</reference>
<proteinExistence type="inferred from homology"/>
<dbReference type="GO" id="GO:0034599">
    <property type="term" value="P:cellular response to oxidative stress"/>
    <property type="evidence" value="ECO:0007669"/>
    <property type="project" value="TreeGrafter"/>
</dbReference>
<dbReference type="PANTHER" id="PTHR42801:SF4">
    <property type="entry name" value="AHPC_TSA FAMILY PROTEIN"/>
    <property type="match status" value="1"/>
</dbReference>
<evidence type="ECO:0000256" key="8">
    <source>
        <dbReference type="ARBA" id="ARBA00023284"/>
    </source>
</evidence>
<keyword evidence="5" id="KW-0049">Antioxidant</keyword>
<evidence type="ECO:0000256" key="4">
    <source>
        <dbReference type="ARBA" id="ARBA00022559"/>
    </source>
</evidence>
<evidence type="ECO:0000259" key="14">
    <source>
        <dbReference type="PROSITE" id="PS51352"/>
    </source>
</evidence>
<evidence type="ECO:0000256" key="3">
    <source>
        <dbReference type="ARBA" id="ARBA00013017"/>
    </source>
</evidence>
<dbReference type="KEGG" id="ddb:E7747_02510"/>
<dbReference type="PIRSF" id="PIRSF000239">
    <property type="entry name" value="AHPC"/>
    <property type="match status" value="1"/>
</dbReference>
<dbReference type="GO" id="GO:0005737">
    <property type="term" value="C:cytoplasm"/>
    <property type="evidence" value="ECO:0007669"/>
    <property type="project" value="TreeGrafter"/>
</dbReference>
<comment type="subunit">
    <text evidence="2">Monomer.</text>
</comment>
<keyword evidence="7" id="KW-1015">Disulfide bond</keyword>
<name>A0A4P7W0K9_9BACT</name>
<accession>A0A4P7W0K9</accession>
<keyword evidence="16" id="KW-1185">Reference proteome</keyword>
<organism evidence="15 16">
    <name type="scientific">Duncaniella dubosii</name>
    <dbReference type="NCBI Taxonomy" id="2518971"/>
    <lineage>
        <taxon>Bacteria</taxon>
        <taxon>Pseudomonadati</taxon>
        <taxon>Bacteroidota</taxon>
        <taxon>Bacteroidia</taxon>
        <taxon>Bacteroidales</taxon>
        <taxon>Muribaculaceae</taxon>
        <taxon>Duncaniella</taxon>
    </lineage>
</organism>
<comment type="similarity">
    <text evidence="10">Belongs to the peroxiredoxin family. BCP/PrxQ subfamily.</text>
</comment>
<dbReference type="RefSeq" id="WP_136413908.1">
    <property type="nucleotide sequence ID" value="NZ_CAXHQF010000074.1"/>
</dbReference>
<dbReference type="NCBIfam" id="NF006960">
    <property type="entry name" value="PRK09437.1"/>
    <property type="match status" value="1"/>
</dbReference>
<dbReference type="SUPFAM" id="SSF52833">
    <property type="entry name" value="Thioredoxin-like"/>
    <property type="match status" value="1"/>
</dbReference>
<sequence length="151" mass="16464">MNIGDKIPEILGLDADGNEVKSSDFAGKPLIVYFYPKDNTPGCTAEACSIRDHNSELTAKGYTVIGISKDSSASHLKFADKFSLPFILLSDPSTEVNQAFGVWQKKKMAGREYLGTVRTTFITDADHKITHIINKVDTKKAGEQLLGLIGD</sequence>
<evidence type="ECO:0000256" key="11">
    <source>
        <dbReference type="ARBA" id="ARBA00042639"/>
    </source>
</evidence>
<dbReference type="GO" id="GO:0045454">
    <property type="term" value="P:cell redox homeostasis"/>
    <property type="evidence" value="ECO:0007669"/>
    <property type="project" value="TreeGrafter"/>
</dbReference>
<evidence type="ECO:0000256" key="7">
    <source>
        <dbReference type="ARBA" id="ARBA00023157"/>
    </source>
</evidence>
<dbReference type="CDD" id="cd03017">
    <property type="entry name" value="PRX_BCP"/>
    <property type="match status" value="1"/>
</dbReference>
<keyword evidence="6 15" id="KW-0560">Oxidoreductase</keyword>
<evidence type="ECO:0000256" key="12">
    <source>
        <dbReference type="ARBA" id="ARBA00049091"/>
    </source>
</evidence>
<evidence type="ECO:0000256" key="13">
    <source>
        <dbReference type="PIRSR" id="PIRSR000239-1"/>
    </source>
</evidence>
<dbReference type="PROSITE" id="PS51352">
    <property type="entry name" value="THIOREDOXIN_2"/>
    <property type="match status" value="1"/>
</dbReference>
<evidence type="ECO:0000256" key="5">
    <source>
        <dbReference type="ARBA" id="ARBA00022862"/>
    </source>
</evidence>
<feature type="active site" description="Cysteine sulfenic acid (-SOH) intermediate; for peroxidase activity" evidence="13">
    <location>
        <position position="43"/>
    </location>
</feature>
<dbReference type="EC" id="1.11.1.24" evidence="3"/>
<keyword evidence="4 15" id="KW-0575">Peroxidase</keyword>
<dbReference type="EMBL" id="CP039396">
    <property type="protein sequence ID" value="QCD41277.1"/>
    <property type="molecule type" value="Genomic_DNA"/>
</dbReference>
<dbReference type="GO" id="GO:0008379">
    <property type="term" value="F:thioredoxin peroxidase activity"/>
    <property type="evidence" value="ECO:0007669"/>
    <property type="project" value="TreeGrafter"/>
</dbReference>
<comment type="catalytic activity">
    <reaction evidence="12">
        <text>a hydroperoxide + [thioredoxin]-dithiol = an alcohol + [thioredoxin]-disulfide + H2O</text>
        <dbReference type="Rhea" id="RHEA:62620"/>
        <dbReference type="Rhea" id="RHEA-COMP:10698"/>
        <dbReference type="Rhea" id="RHEA-COMP:10700"/>
        <dbReference type="ChEBI" id="CHEBI:15377"/>
        <dbReference type="ChEBI" id="CHEBI:29950"/>
        <dbReference type="ChEBI" id="CHEBI:30879"/>
        <dbReference type="ChEBI" id="CHEBI:35924"/>
        <dbReference type="ChEBI" id="CHEBI:50058"/>
        <dbReference type="EC" id="1.11.1.24"/>
    </reaction>
</comment>
<comment type="function">
    <text evidence="1">Thiol-specific peroxidase that catalyzes the reduction of hydrogen peroxide and organic hydroperoxides to water and alcohols, respectively. Plays a role in cell protection against oxidative stress by detoxifying peroxides and as sensor of hydrogen peroxide-mediated signaling events.</text>
</comment>
<dbReference type="InterPro" id="IPR000866">
    <property type="entry name" value="AhpC/TSA"/>
</dbReference>
<protein>
    <recommendedName>
        <fullName evidence="3">thioredoxin-dependent peroxiredoxin</fullName>
        <ecNumber evidence="3">1.11.1.24</ecNumber>
    </recommendedName>
    <alternativeName>
        <fullName evidence="9">Thioredoxin peroxidase</fullName>
    </alternativeName>
    <alternativeName>
        <fullName evidence="11">Thioredoxin-dependent peroxiredoxin Bcp</fullName>
    </alternativeName>
</protein>
<dbReference type="InterPro" id="IPR036249">
    <property type="entry name" value="Thioredoxin-like_sf"/>
</dbReference>
<dbReference type="Proteomes" id="UP000297149">
    <property type="component" value="Chromosome"/>
</dbReference>
<evidence type="ECO:0000256" key="10">
    <source>
        <dbReference type="ARBA" id="ARBA00038489"/>
    </source>
</evidence>
<dbReference type="InterPro" id="IPR050924">
    <property type="entry name" value="Peroxiredoxin_BCP/PrxQ"/>
</dbReference>
<dbReference type="FunFam" id="3.40.30.10:FF:000007">
    <property type="entry name" value="Thioredoxin-dependent thiol peroxidase"/>
    <property type="match status" value="1"/>
</dbReference>
<evidence type="ECO:0000256" key="9">
    <source>
        <dbReference type="ARBA" id="ARBA00032824"/>
    </source>
</evidence>
<evidence type="ECO:0000256" key="6">
    <source>
        <dbReference type="ARBA" id="ARBA00023002"/>
    </source>
</evidence>
<dbReference type="InterPro" id="IPR013766">
    <property type="entry name" value="Thioredoxin_domain"/>
</dbReference>
<dbReference type="Gene3D" id="3.40.30.10">
    <property type="entry name" value="Glutaredoxin"/>
    <property type="match status" value="1"/>
</dbReference>
<evidence type="ECO:0000313" key="15">
    <source>
        <dbReference type="EMBL" id="QCD41277.1"/>
    </source>
</evidence>
<feature type="domain" description="Thioredoxin" evidence="14">
    <location>
        <begin position="1"/>
        <end position="151"/>
    </location>
</feature>
<evidence type="ECO:0000256" key="1">
    <source>
        <dbReference type="ARBA" id="ARBA00003330"/>
    </source>
</evidence>
<evidence type="ECO:0000256" key="2">
    <source>
        <dbReference type="ARBA" id="ARBA00011245"/>
    </source>
</evidence>
<dbReference type="Pfam" id="PF00578">
    <property type="entry name" value="AhpC-TSA"/>
    <property type="match status" value="1"/>
</dbReference>
<keyword evidence="8" id="KW-0676">Redox-active center</keyword>
<dbReference type="PANTHER" id="PTHR42801">
    <property type="entry name" value="THIOREDOXIN-DEPENDENT PEROXIDE REDUCTASE"/>
    <property type="match status" value="1"/>
</dbReference>
<dbReference type="InterPro" id="IPR024706">
    <property type="entry name" value="Peroxiredoxin_AhpC-typ"/>
</dbReference>
<dbReference type="AlphaFoldDB" id="A0A4P7W0K9"/>
<evidence type="ECO:0000313" key="16">
    <source>
        <dbReference type="Proteomes" id="UP000297149"/>
    </source>
</evidence>
<gene>
    <name evidence="15" type="ORF">E7747_02510</name>
</gene>